<evidence type="ECO:0000313" key="3">
    <source>
        <dbReference type="EMBL" id="CAL1160579.1"/>
    </source>
</evidence>
<proteinExistence type="predicted"/>
<sequence>MRPQYCCNTNEKSRAATLAPAVNEPLAGNGKTLPEWWNFLAFQPARHINHVLLLTSNSLLGQEQAIKCKYAVVAASTTDNSRVSFGEQAWGWKASCQRFVYACSDGEVHAAGGGLRNTFIDQNGGNTYCVERADALGFGHQIKFVVDVLQPDTSTCRLCKKHQKAVDDDDSDEAMSVLSSDDDGFMPWAKTIHVRRRLLQELPVASDLWWLKRTARRRTLLRLAEECAAYGPQLRRRCAELRAAAAKRRLELLRTGQMKEYAAMVQETKDQRLQEVLDETKRILAELGVSSSEEKDVTQPKALAHGQLMPHQANGLRWLVRLTDNQMSGILADDMGLGKTVQTLSLLAFLAESRQQRGPHLVVSPMSTLQHWCDEILQWLPTFRFLVYRGNASQLAAVEKETVNTGNKVSIVLTNYEAYASYGCGHVWTGSDKECAKLIQLTSKLFKTDSTPQKCIEILYFFI</sequence>
<dbReference type="EMBL" id="CAMXCT030003995">
    <property type="protein sequence ID" value="CAL4794516.1"/>
    <property type="molecule type" value="Genomic_DNA"/>
</dbReference>
<evidence type="ECO:0000313" key="4">
    <source>
        <dbReference type="EMBL" id="CAL4794516.1"/>
    </source>
</evidence>
<keyword evidence="4" id="KW-0547">Nucleotide-binding</keyword>
<organism evidence="2">
    <name type="scientific">Cladocopium goreaui</name>
    <dbReference type="NCBI Taxonomy" id="2562237"/>
    <lineage>
        <taxon>Eukaryota</taxon>
        <taxon>Sar</taxon>
        <taxon>Alveolata</taxon>
        <taxon>Dinophyceae</taxon>
        <taxon>Suessiales</taxon>
        <taxon>Symbiodiniaceae</taxon>
        <taxon>Cladocopium</taxon>
    </lineage>
</organism>
<keyword evidence="5" id="KW-1185">Reference proteome</keyword>
<dbReference type="InterPro" id="IPR000330">
    <property type="entry name" value="SNF2_N"/>
</dbReference>
<dbReference type="InterPro" id="IPR014001">
    <property type="entry name" value="Helicase_ATP-bd"/>
</dbReference>
<dbReference type="OrthoDB" id="5857104at2759"/>
<dbReference type="InterPro" id="IPR038718">
    <property type="entry name" value="SNF2-like_sf"/>
</dbReference>
<dbReference type="Pfam" id="PF00176">
    <property type="entry name" value="SNF2-rel_dom"/>
    <property type="match status" value="1"/>
</dbReference>
<dbReference type="InterPro" id="IPR027417">
    <property type="entry name" value="P-loop_NTPase"/>
</dbReference>
<keyword evidence="4" id="KW-0347">Helicase</keyword>
<reference evidence="3" key="2">
    <citation type="submission" date="2024-04" db="EMBL/GenBank/DDBJ databases">
        <authorList>
            <person name="Chen Y."/>
            <person name="Shah S."/>
            <person name="Dougan E. K."/>
            <person name="Thang M."/>
            <person name="Chan C."/>
        </authorList>
    </citation>
    <scope>NUCLEOTIDE SEQUENCE [LARGE SCALE GENOMIC DNA]</scope>
</reference>
<evidence type="ECO:0000313" key="5">
    <source>
        <dbReference type="Proteomes" id="UP001152797"/>
    </source>
</evidence>
<dbReference type="AlphaFoldDB" id="A0A9P1DDV1"/>
<dbReference type="EMBL" id="CAMXCT010003995">
    <property type="protein sequence ID" value="CAI4007204.1"/>
    <property type="molecule type" value="Genomic_DNA"/>
</dbReference>
<keyword evidence="4" id="KW-0067">ATP-binding</keyword>
<reference evidence="2" key="1">
    <citation type="submission" date="2022-10" db="EMBL/GenBank/DDBJ databases">
        <authorList>
            <person name="Chen Y."/>
            <person name="Dougan E. K."/>
            <person name="Chan C."/>
            <person name="Rhodes N."/>
            <person name="Thang M."/>
        </authorList>
    </citation>
    <scope>NUCLEOTIDE SEQUENCE</scope>
</reference>
<protein>
    <submittedName>
        <fullName evidence="4">ATP-dependent DNA helicase CHR12</fullName>
    </submittedName>
</protein>
<dbReference type="SMART" id="SM00487">
    <property type="entry name" value="DEXDc"/>
    <property type="match status" value="1"/>
</dbReference>
<dbReference type="PANTHER" id="PTHR10799">
    <property type="entry name" value="SNF2/RAD54 HELICASE FAMILY"/>
    <property type="match status" value="1"/>
</dbReference>
<dbReference type="SUPFAM" id="SSF52540">
    <property type="entry name" value="P-loop containing nucleoside triphosphate hydrolases"/>
    <property type="match status" value="1"/>
</dbReference>
<evidence type="ECO:0000313" key="2">
    <source>
        <dbReference type="EMBL" id="CAI4007204.1"/>
    </source>
</evidence>
<dbReference type="GO" id="GO:0005524">
    <property type="term" value="F:ATP binding"/>
    <property type="evidence" value="ECO:0007669"/>
    <property type="project" value="InterPro"/>
</dbReference>
<dbReference type="Gene3D" id="3.40.50.10810">
    <property type="entry name" value="Tandem AAA-ATPase domain"/>
    <property type="match status" value="1"/>
</dbReference>
<name>A0A9P1DDV1_9DINO</name>
<dbReference type="Proteomes" id="UP001152797">
    <property type="component" value="Unassembled WGS sequence"/>
</dbReference>
<feature type="domain" description="Helicase ATP-binding" evidence="1">
    <location>
        <begin position="304"/>
        <end position="459"/>
    </location>
</feature>
<gene>
    <name evidence="2" type="ORF">C1SCF055_LOCUS32771</name>
</gene>
<accession>A0A9P1DDV1</accession>
<evidence type="ECO:0000259" key="1">
    <source>
        <dbReference type="SMART" id="SM00487"/>
    </source>
</evidence>
<dbReference type="EMBL" id="CAMXCT020003995">
    <property type="protein sequence ID" value="CAL1160579.1"/>
    <property type="molecule type" value="Genomic_DNA"/>
</dbReference>
<keyword evidence="4" id="KW-0378">Hydrolase</keyword>
<dbReference type="GO" id="GO:0004386">
    <property type="term" value="F:helicase activity"/>
    <property type="evidence" value="ECO:0007669"/>
    <property type="project" value="UniProtKB-KW"/>
</dbReference>
<dbReference type="CDD" id="cd17919">
    <property type="entry name" value="DEXHc_Snf"/>
    <property type="match status" value="1"/>
</dbReference>
<comment type="caution">
    <text evidence="2">The sequence shown here is derived from an EMBL/GenBank/DDBJ whole genome shotgun (WGS) entry which is preliminary data.</text>
</comment>